<evidence type="ECO:0000313" key="1">
    <source>
        <dbReference type="EMBL" id="KLU66800.1"/>
    </source>
</evidence>
<organism evidence="1 2">
    <name type="scientific">Desulfosporosinus acididurans</name>
    <dbReference type="NCBI Taxonomy" id="476652"/>
    <lineage>
        <taxon>Bacteria</taxon>
        <taxon>Bacillati</taxon>
        <taxon>Bacillota</taxon>
        <taxon>Clostridia</taxon>
        <taxon>Eubacteriales</taxon>
        <taxon>Desulfitobacteriaceae</taxon>
        <taxon>Desulfosporosinus</taxon>
    </lineage>
</organism>
<dbReference type="RefSeq" id="WP_047809327.1">
    <property type="nucleotide sequence ID" value="NZ_LDZY01000004.1"/>
</dbReference>
<dbReference type="Gene3D" id="1.10.3290.10">
    <property type="entry name" value="Fido-like domain"/>
    <property type="match status" value="1"/>
</dbReference>
<accession>A0A0J1FTK0</accession>
<reference evidence="1 2" key="1">
    <citation type="submission" date="2015-06" db="EMBL/GenBank/DDBJ databases">
        <title>Draft genome of the moderately acidophilic sulfate reducer Candidatus Desulfosporosinus acididurans strain M1.</title>
        <authorList>
            <person name="Poehlein A."/>
            <person name="Petzsch P."/>
            <person name="Johnson B.D."/>
            <person name="Schloemann M."/>
            <person name="Daniel R."/>
            <person name="Muehling M."/>
        </authorList>
    </citation>
    <scope>NUCLEOTIDE SEQUENCE [LARGE SCALE GENOMIC DNA]</scope>
    <source>
        <strain evidence="1 2">M1</strain>
    </source>
</reference>
<dbReference type="AlphaFoldDB" id="A0A0J1FTK0"/>
<dbReference type="STRING" id="476652.DEAC_c14680"/>
<comment type="caution">
    <text evidence="1">The sequence shown here is derived from an EMBL/GenBank/DDBJ whole genome shotgun (WGS) entry which is preliminary data.</text>
</comment>
<dbReference type="InterPro" id="IPR036597">
    <property type="entry name" value="Fido-like_dom_sf"/>
</dbReference>
<dbReference type="SUPFAM" id="SSF140931">
    <property type="entry name" value="Fic-like"/>
    <property type="match status" value="1"/>
</dbReference>
<gene>
    <name evidence="1" type="ORF">DEAC_c14680</name>
</gene>
<name>A0A0J1FTK0_9FIRM</name>
<proteinExistence type="predicted"/>
<protein>
    <submittedName>
        <fullName evidence="1">Uncharacterized protein</fullName>
    </submittedName>
</protein>
<keyword evidence="2" id="KW-1185">Reference proteome</keyword>
<sequence length="86" mass="9814">MPKKASCGLAAQTLRMFTLLNNRTITEIDILTMHQMFYEGIEKEFAGKYRDIDVFITGSKYPVAEPIHIHGQKIRSGSSLDELEHM</sequence>
<evidence type="ECO:0000313" key="2">
    <source>
        <dbReference type="Proteomes" id="UP000036356"/>
    </source>
</evidence>
<dbReference type="PATRIC" id="fig|476652.3.peg.1508"/>
<dbReference type="Proteomes" id="UP000036356">
    <property type="component" value="Unassembled WGS sequence"/>
</dbReference>
<dbReference type="EMBL" id="LDZY01000004">
    <property type="protein sequence ID" value="KLU66800.1"/>
    <property type="molecule type" value="Genomic_DNA"/>
</dbReference>